<dbReference type="Pfam" id="PF08245">
    <property type="entry name" value="Mur_ligase_M"/>
    <property type="match status" value="1"/>
</dbReference>
<keyword evidence="5" id="KW-0067">ATP-binding</keyword>
<dbReference type="InterPro" id="IPR001645">
    <property type="entry name" value="Folylpolyglutamate_synth"/>
</dbReference>
<keyword evidence="10" id="KW-1185">Reference proteome</keyword>
<gene>
    <name evidence="9" type="ORF">PV07_03457</name>
</gene>
<feature type="domain" description="Mur ligase central" evidence="8">
    <location>
        <begin position="30"/>
        <end position="175"/>
    </location>
</feature>
<dbReference type="GO" id="GO:0005829">
    <property type="term" value="C:cytosol"/>
    <property type="evidence" value="ECO:0007669"/>
    <property type="project" value="TreeGrafter"/>
</dbReference>
<dbReference type="GO" id="GO:0046872">
    <property type="term" value="F:metal ion binding"/>
    <property type="evidence" value="ECO:0007669"/>
    <property type="project" value="UniProtKB-KW"/>
</dbReference>
<dbReference type="PROSITE" id="PS01012">
    <property type="entry name" value="FOLYLPOLYGLU_SYNT_2"/>
    <property type="match status" value="1"/>
</dbReference>
<dbReference type="EMBL" id="KN847041">
    <property type="protein sequence ID" value="KIW31868.1"/>
    <property type="molecule type" value="Genomic_DNA"/>
</dbReference>
<dbReference type="GO" id="GO:0008841">
    <property type="term" value="F:dihydrofolate synthase activity"/>
    <property type="evidence" value="ECO:0007669"/>
    <property type="project" value="TreeGrafter"/>
</dbReference>
<keyword evidence="6" id="KW-0460">Magnesium</keyword>
<dbReference type="InterPro" id="IPR036615">
    <property type="entry name" value="Mur_ligase_C_dom_sf"/>
</dbReference>
<comment type="similarity">
    <text evidence="1">Belongs to the folylpolyglutamate synthase family.</text>
</comment>
<dbReference type="GO" id="GO:0004326">
    <property type="term" value="F:tetrahydrofolylpolyglutamate synthase activity"/>
    <property type="evidence" value="ECO:0007669"/>
    <property type="project" value="InterPro"/>
</dbReference>
<dbReference type="PANTHER" id="PTHR11136">
    <property type="entry name" value="FOLYLPOLYGLUTAMATE SYNTHASE-RELATED"/>
    <property type="match status" value="1"/>
</dbReference>
<dbReference type="OrthoDB" id="5212574at2759"/>
<keyword evidence="2" id="KW-0436">Ligase</keyword>
<dbReference type="InterPro" id="IPR036565">
    <property type="entry name" value="Mur-like_cat_sf"/>
</dbReference>
<evidence type="ECO:0000313" key="10">
    <source>
        <dbReference type="Proteomes" id="UP000054466"/>
    </source>
</evidence>
<dbReference type="Gene3D" id="3.90.190.20">
    <property type="entry name" value="Mur ligase, C-terminal domain"/>
    <property type="match status" value="1"/>
</dbReference>
<reference evidence="9 10" key="1">
    <citation type="submission" date="2015-01" db="EMBL/GenBank/DDBJ databases">
        <title>The Genome Sequence of Cladophialophora immunda CBS83496.</title>
        <authorList>
            <consortium name="The Broad Institute Genomics Platform"/>
            <person name="Cuomo C."/>
            <person name="de Hoog S."/>
            <person name="Gorbushina A."/>
            <person name="Stielow B."/>
            <person name="Teixiera M."/>
            <person name="Abouelleil A."/>
            <person name="Chapman S.B."/>
            <person name="Priest M."/>
            <person name="Young S.K."/>
            <person name="Wortman J."/>
            <person name="Nusbaum C."/>
            <person name="Birren B."/>
        </authorList>
    </citation>
    <scope>NUCLEOTIDE SEQUENCE [LARGE SCALE GENOMIC DNA]</scope>
    <source>
        <strain evidence="9 10">CBS 83496</strain>
    </source>
</reference>
<dbReference type="AlphaFoldDB" id="A0A0D2CL10"/>
<evidence type="ECO:0000256" key="7">
    <source>
        <dbReference type="SAM" id="MobiDB-lite"/>
    </source>
</evidence>
<dbReference type="HOGENOM" id="CLU_015869_2_0_1"/>
<dbReference type="GO" id="GO:0005739">
    <property type="term" value="C:mitochondrion"/>
    <property type="evidence" value="ECO:0007669"/>
    <property type="project" value="TreeGrafter"/>
</dbReference>
<protein>
    <recommendedName>
        <fullName evidence="8">Mur ligase central domain-containing protein</fullName>
    </recommendedName>
</protein>
<evidence type="ECO:0000313" key="9">
    <source>
        <dbReference type="EMBL" id="KIW31868.1"/>
    </source>
</evidence>
<evidence type="ECO:0000259" key="8">
    <source>
        <dbReference type="Pfam" id="PF08245"/>
    </source>
</evidence>
<dbReference type="InterPro" id="IPR013221">
    <property type="entry name" value="Mur_ligase_cen"/>
</dbReference>
<evidence type="ECO:0000256" key="4">
    <source>
        <dbReference type="ARBA" id="ARBA00022741"/>
    </source>
</evidence>
<dbReference type="STRING" id="569365.A0A0D2CL10"/>
<feature type="region of interest" description="Disordered" evidence="7">
    <location>
        <begin position="507"/>
        <end position="526"/>
    </location>
</feature>
<evidence type="ECO:0000256" key="6">
    <source>
        <dbReference type="ARBA" id="ARBA00022842"/>
    </source>
</evidence>
<keyword evidence="4" id="KW-0547">Nucleotide-binding</keyword>
<dbReference type="GO" id="GO:0005524">
    <property type="term" value="F:ATP binding"/>
    <property type="evidence" value="ECO:0007669"/>
    <property type="project" value="UniProtKB-KW"/>
</dbReference>
<organism evidence="9 10">
    <name type="scientific">Cladophialophora immunda</name>
    <dbReference type="NCBI Taxonomy" id="569365"/>
    <lineage>
        <taxon>Eukaryota</taxon>
        <taxon>Fungi</taxon>
        <taxon>Dikarya</taxon>
        <taxon>Ascomycota</taxon>
        <taxon>Pezizomycotina</taxon>
        <taxon>Eurotiomycetes</taxon>
        <taxon>Chaetothyriomycetidae</taxon>
        <taxon>Chaetothyriales</taxon>
        <taxon>Herpotrichiellaceae</taxon>
        <taxon>Cladophialophora</taxon>
    </lineage>
</organism>
<dbReference type="Gene3D" id="3.40.1190.10">
    <property type="entry name" value="Mur-like, catalytic domain"/>
    <property type="match status" value="1"/>
</dbReference>
<dbReference type="UniPathway" id="UPA00850"/>
<evidence type="ECO:0000256" key="3">
    <source>
        <dbReference type="ARBA" id="ARBA00022723"/>
    </source>
</evidence>
<evidence type="ECO:0000256" key="2">
    <source>
        <dbReference type="ARBA" id="ARBA00022598"/>
    </source>
</evidence>
<accession>A0A0D2CL10</accession>
<keyword evidence="3" id="KW-0479">Metal-binding</keyword>
<dbReference type="SUPFAM" id="SSF53623">
    <property type="entry name" value="MurD-like peptide ligases, catalytic domain"/>
    <property type="match status" value="1"/>
</dbReference>
<name>A0A0D2CL10_9EURO</name>
<sequence>MINLGLQRVTQLLNPLFSAHPTLPWRAVHIAGTNGKGSVAALVSTFLGHLGYKVGRFTSPHLIDRWDCITLNRVVVDQDRFLQVEQHFRERNTKENIEASEFEILTAAAFQLFTDAKVDVAVIECGLGGRLDATNVLRPEDVVVSVLTKVGLDHTEFLGNSLEAVATEKVGIFKPGVPVVLDQSNQSSVIDVAESRLKELGWGGDGTEGIYISVEEKRREFEEVIRRLGLAKHQAQNLYLAFSCLRIAEERLSALYAPRPHRPGETSPTPLAFPRDYLVATDRKRFEAVKSALEILIPQAQSSLPGRLQWLVLPPTLLPQNLQDMAAQLQADPTTSSLNAEVLLDGAHNPQSATALAAYVKVQWRPTDPYPSIPVTWLLSVKNDKKVDEILQLLIGPADNVVTCSFGPVDGMPWVKSMGAIELAKIARKYTNGVVEALCDEYIEGIVGQRVQATPDEKMRIILRQAISVASRDSRDSRLELKLCITGSLYLVGDVLRCVRNSGGSIIDGRPPAPTRSARTVHGQHP</sequence>
<proteinExistence type="inferred from homology"/>
<dbReference type="SUPFAM" id="SSF53244">
    <property type="entry name" value="MurD-like peptide ligases, peptide-binding domain"/>
    <property type="match status" value="1"/>
</dbReference>
<dbReference type="Proteomes" id="UP000054466">
    <property type="component" value="Unassembled WGS sequence"/>
</dbReference>
<dbReference type="RefSeq" id="XP_016252084.1">
    <property type="nucleotide sequence ID" value="XM_016390182.1"/>
</dbReference>
<evidence type="ECO:0000256" key="1">
    <source>
        <dbReference type="ARBA" id="ARBA00008276"/>
    </source>
</evidence>
<dbReference type="VEuPathDB" id="FungiDB:PV07_03457"/>
<evidence type="ECO:0000256" key="5">
    <source>
        <dbReference type="ARBA" id="ARBA00022840"/>
    </source>
</evidence>
<dbReference type="InterPro" id="IPR018109">
    <property type="entry name" value="Folylpolyglutamate_synth_CS"/>
</dbReference>
<dbReference type="NCBIfam" id="TIGR01499">
    <property type="entry name" value="folC"/>
    <property type="match status" value="1"/>
</dbReference>
<dbReference type="GeneID" id="27342651"/>
<dbReference type="PANTHER" id="PTHR11136:SF0">
    <property type="entry name" value="DIHYDROFOLATE SYNTHETASE-RELATED"/>
    <property type="match status" value="1"/>
</dbReference>